<keyword evidence="4 12" id="KW-0812">Transmembrane</keyword>
<evidence type="ECO:0000256" key="6">
    <source>
        <dbReference type="ARBA" id="ARBA00023136"/>
    </source>
</evidence>
<evidence type="ECO:0000313" key="16">
    <source>
        <dbReference type="Proteomes" id="UP000254329"/>
    </source>
</evidence>
<keyword evidence="11 14" id="KW-0413">Isomerase</keyword>
<keyword evidence="7" id="KW-0143">Chaperone</keyword>
<dbReference type="RefSeq" id="WP_078218181.1">
    <property type="nucleotide sequence ID" value="NZ_MUXZ01000010.1"/>
</dbReference>
<feature type="domain" description="PpiC" evidence="13">
    <location>
        <begin position="270"/>
        <end position="356"/>
    </location>
</feature>
<dbReference type="InterPro" id="IPR000297">
    <property type="entry name" value="PPIase_PpiC"/>
</dbReference>
<evidence type="ECO:0000259" key="13">
    <source>
        <dbReference type="PROSITE" id="PS50198"/>
    </source>
</evidence>
<evidence type="ECO:0000256" key="2">
    <source>
        <dbReference type="ARBA" id="ARBA00022475"/>
    </source>
</evidence>
<evidence type="ECO:0000313" key="15">
    <source>
        <dbReference type="EMBL" id="STO68102.1"/>
    </source>
</evidence>
<accession>A0A1V4B1T3</accession>
<evidence type="ECO:0000313" key="14">
    <source>
        <dbReference type="EMBL" id="STO61024.1"/>
    </source>
</evidence>
<evidence type="ECO:0000256" key="3">
    <source>
        <dbReference type="ARBA" id="ARBA00022519"/>
    </source>
</evidence>
<dbReference type="NCBIfam" id="NF008054">
    <property type="entry name" value="PRK10788.1"/>
    <property type="match status" value="1"/>
</dbReference>
<keyword evidence="16" id="KW-1185">Reference proteome</keyword>
<sequence>MLMEKLSNASNSLVSKIIFGLIGVSFVLSGVAGYMFVRTDTSAAKVNGEEISQQVFLQQYNNEYQRLSEELGAQFAAVADSPEFTNQLRNEVLNRLINQELLRQYTKELKLGISDKRVELAIVSSPMFQNEGKFDNKIYQQMLTANGISADTYATYVREGLVLEQLQRGIANSDFQVPTQLDELAKNFFQRRDVRLATLSLNEELQKQTVTTQEIEQYYQDNKSNFAVPEMVKVQYIDLTRAAAEKNVKVSDVEIAQYYQDNKAQYMTQRLAHIQLATEQEAQSVYANLQKGEDFAALAKLYSTDTLSAQNGGDLDWVVAGMMPPAFESAVNLLNIGEYSQPVKVDDAYHIIKVLDMKSRDLSDVKEEIATKLRNDLATSAFYALEKQMNEKAFEHPQSLDEAAKVAGLEVKETGYFSRQDLPAELNYGNVVAAIFNSDISQGGVNSEAINIGDQHSVLVRVVEHKPEGIRSLEEAKTDIENYLKRQKAETALLDTANKIAVEMNTAANAKLPENIQFSAKETWVYAENKDPALNNVIFSMQKPEQGKTTFSVAKNMNGDVVVVELSKVEDNQLTSEQQQAFEMQMMRMEQLGLSNTLINALREKANIEINTKFINEEQE</sequence>
<dbReference type="Pfam" id="PF13624">
    <property type="entry name" value="SurA_N_3"/>
    <property type="match status" value="1"/>
</dbReference>
<proteinExistence type="inferred from homology"/>
<keyword evidence="11" id="KW-0697">Rotamase</keyword>
<dbReference type="InterPro" id="IPR046357">
    <property type="entry name" value="PPIase_dom_sf"/>
</dbReference>
<evidence type="ECO:0000256" key="12">
    <source>
        <dbReference type="SAM" id="Phobius"/>
    </source>
</evidence>
<dbReference type="InterPro" id="IPR027304">
    <property type="entry name" value="Trigger_fact/SurA_dom_sf"/>
</dbReference>
<dbReference type="Proteomes" id="UP000254496">
    <property type="component" value="Unassembled WGS sequence"/>
</dbReference>
<protein>
    <recommendedName>
        <fullName evidence="9">Periplasmic chaperone PpiD</fullName>
    </recommendedName>
    <alternativeName>
        <fullName evidence="10">Periplasmic folding chaperone</fullName>
    </alternativeName>
</protein>
<evidence type="ECO:0000256" key="4">
    <source>
        <dbReference type="ARBA" id="ARBA00022692"/>
    </source>
</evidence>
<dbReference type="EMBL" id="UGHF01000001">
    <property type="protein sequence ID" value="STO61024.1"/>
    <property type="molecule type" value="Genomic_DNA"/>
</dbReference>
<dbReference type="SUPFAM" id="SSF109998">
    <property type="entry name" value="Triger factor/SurA peptide-binding domain-like"/>
    <property type="match status" value="1"/>
</dbReference>
<evidence type="ECO:0000256" key="7">
    <source>
        <dbReference type="ARBA" id="ARBA00023186"/>
    </source>
</evidence>
<keyword evidence="3" id="KW-0997">Cell inner membrane</keyword>
<keyword evidence="6 12" id="KW-0472">Membrane</keyword>
<evidence type="ECO:0000256" key="8">
    <source>
        <dbReference type="ARBA" id="ARBA00038408"/>
    </source>
</evidence>
<dbReference type="AlphaFoldDB" id="A0A1V4B1T3"/>
<dbReference type="PANTHER" id="PTHR47529">
    <property type="entry name" value="PEPTIDYL-PROLYL CIS-TRANS ISOMERASE D"/>
    <property type="match status" value="1"/>
</dbReference>
<dbReference type="PROSITE" id="PS50198">
    <property type="entry name" value="PPIC_PPIASE_2"/>
    <property type="match status" value="1"/>
</dbReference>
<comment type="subcellular location">
    <subcellularLocation>
        <location evidence="1">Cell inner membrane</location>
        <topology evidence="1">Single-pass type II membrane protein</topology>
        <orientation evidence="1">Periplasmic side</orientation>
    </subcellularLocation>
</comment>
<evidence type="ECO:0000256" key="5">
    <source>
        <dbReference type="ARBA" id="ARBA00022989"/>
    </source>
</evidence>
<reference evidence="16 17" key="1">
    <citation type="submission" date="2018-06" db="EMBL/GenBank/DDBJ databases">
        <authorList>
            <consortium name="Pathogen Informatics"/>
            <person name="Doyle S."/>
        </authorList>
    </citation>
    <scope>NUCLEOTIDE SEQUENCE [LARGE SCALE GENOMIC DNA]</scope>
    <source>
        <strain evidence="14 16">NCTC1659</strain>
        <strain evidence="15 17">NCTC8540</strain>
    </source>
</reference>
<dbReference type="Pfam" id="PF00639">
    <property type="entry name" value="Rotamase"/>
    <property type="match status" value="1"/>
</dbReference>
<dbReference type="SUPFAM" id="SSF54534">
    <property type="entry name" value="FKBP-like"/>
    <property type="match status" value="1"/>
</dbReference>
<dbReference type="STRING" id="733.B0186_04400"/>
<dbReference type="GO" id="GO:0003755">
    <property type="term" value="F:peptidyl-prolyl cis-trans isomerase activity"/>
    <property type="evidence" value="ECO:0007669"/>
    <property type="project" value="UniProtKB-KW"/>
</dbReference>
<evidence type="ECO:0000256" key="10">
    <source>
        <dbReference type="ARBA" id="ARBA00042775"/>
    </source>
</evidence>
<evidence type="ECO:0000313" key="17">
    <source>
        <dbReference type="Proteomes" id="UP000254496"/>
    </source>
</evidence>
<comment type="similarity">
    <text evidence="8">Belongs to the PpiD chaperone family.</text>
</comment>
<keyword evidence="2" id="KW-1003">Cell membrane</keyword>
<dbReference type="InterPro" id="IPR052029">
    <property type="entry name" value="PpiD_chaperone"/>
</dbReference>
<gene>
    <name evidence="14" type="primary">ppiD</name>
    <name evidence="14" type="ORF">NCTC1659_02329</name>
    <name evidence="15" type="ORF">NCTC8540_00588</name>
</gene>
<dbReference type="PANTHER" id="PTHR47529:SF1">
    <property type="entry name" value="PERIPLASMIC CHAPERONE PPID"/>
    <property type="match status" value="1"/>
</dbReference>
<dbReference type="OrthoDB" id="9812372at2"/>
<dbReference type="Gene3D" id="3.10.50.40">
    <property type="match status" value="1"/>
</dbReference>
<evidence type="ECO:0000256" key="1">
    <source>
        <dbReference type="ARBA" id="ARBA00004382"/>
    </source>
</evidence>
<organism evidence="14 16">
    <name type="scientific">Canicola haemoglobinophilus</name>
    <dbReference type="NCBI Taxonomy" id="733"/>
    <lineage>
        <taxon>Bacteria</taxon>
        <taxon>Pseudomonadati</taxon>
        <taxon>Pseudomonadota</taxon>
        <taxon>Gammaproteobacteria</taxon>
        <taxon>Pasteurellales</taxon>
        <taxon>Pasteurellaceae</taxon>
        <taxon>Canicola</taxon>
    </lineage>
</organism>
<evidence type="ECO:0000256" key="9">
    <source>
        <dbReference type="ARBA" id="ARBA00040743"/>
    </source>
</evidence>
<keyword evidence="5 12" id="KW-1133">Transmembrane helix</keyword>
<dbReference type="GO" id="GO:0005886">
    <property type="term" value="C:plasma membrane"/>
    <property type="evidence" value="ECO:0007669"/>
    <property type="project" value="UniProtKB-SubCell"/>
</dbReference>
<name>A0A1V4B1T3_9PAST</name>
<dbReference type="Proteomes" id="UP000254329">
    <property type="component" value="Unassembled WGS sequence"/>
</dbReference>
<dbReference type="Gene3D" id="1.10.4030.10">
    <property type="entry name" value="Porin chaperone SurA, peptide-binding domain"/>
    <property type="match status" value="1"/>
</dbReference>
<evidence type="ECO:0000256" key="11">
    <source>
        <dbReference type="PROSITE-ProRule" id="PRU00278"/>
    </source>
</evidence>
<feature type="transmembrane region" description="Helical" evidence="12">
    <location>
        <begin position="12"/>
        <end position="37"/>
    </location>
</feature>
<dbReference type="EMBL" id="UGHJ01000001">
    <property type="protein sequence ID" value="STO68102.1"/>
    <property type="molecule type" value="Genomic_DNA"/>
</dbReference>